<organism evidence="2 3">
    <name type="scientific">Trifolium medium</name>
    <dbReference type="NCBI Taxonomy" id="97028"/>
    <lineage>
        <taxon>Eukaryota</taxon>
        <taxon>Viridiplantae</taxon>
        <taxon>Streptophyta</taxon>
        <taxon>Embryophyta</taxon>
        <taxon>Tracheophyta</taxon>
        <taxon>Spermatophyta</taxon>
        <taxon>Magnoliopsida</taxon>
        <taxon>eudicotyledons</taxon>
        <taxon>Gunneridae</taxon>
        <taxon>Pentapetalae</taxon>
        <taxon>rosids</taxon>
        <taxon>fabids</taxon>
        <taxon>Fabales</taxon>
        <taxon>Fabaceae</taxon>
        <taxon>Papilionoideae</taxon>
        <taxon>50 kb inversion clade</taxon>
        <taxon>NPAAA clade</taxon>
        <taxon>Hologalegina</taxon>
        <taxon>IRL clade</taxon>
        <taxon>Trifolieae</taxon>
        <taxon>Trifolium</taxon>
    </lineage>
</organism>
<comment type="caution">
    <text evidence="2">The sequence shown here is derived from an EMBL/GenBank/DDBJ whole genome shotgun (WGS) entry which is preliminary data.</text>
</comment>
<dbReference type="Proteomes" id="UP000265520">
    <property type="component" value="Unassembled WGS sequence"/>
</dbReference>
<feature type="region of interest" description="Disordered" evidence="1">
    <location>
        <begin position="161"/>
        <end position="196"/>
    </location>
</feature>
<protein>
    <submittedName>
        <fullName evidence="2">Squamosa promoter-binding-like protein 12-like</fullName>
    </submittedName>
</protein>
<evidence type="ECO:0000313" key="3">
    <source>
        <dbReference type="Proteomes" id="UP000265520"/>
    </source>
</evidence>
<sequence>FKLIAADRSDQITDQDLLTHLLRSLASQNDEQGIRNLSNLLREQENLMREGGSSRKSEMVSALFSNGSQGSPPTAITQHQTVSMNRMQQEMMHSHDVRTTDHQLISSIKPSISNSPPASSEARDSSAQIKMNNFDLNDIYIDSDDGTEDLERLPVSTNLGTSSVDYPWAQQDSHQSSPPQTSGNSDSASAQSPSSSSGEAQVCLLMLFCTIFALKCK</sequence>
<reference evidence="2 3" key="1">
    <citation type="journal article" date="2018" name="Front. Plant Sci.">
        <title>Red Clover (Trifolium pratense) and Zigzag Clover (T. medium) - A Picture of Genomic Similarities and Differences.</title>
        <authorList>
            <person name="Dluhosova J."/>
            <person name="Istvanek J."/>
            <person name="Nedelnik J."/>
            <person name="Repkova J."/>
        </authorList>
    </citation>
    <scope>NUCLEOTIDE SEQUENCE [LARGE SCALE GENOMIC DNA]</scope>
    <source>
        <strain evidence="3">cv. 10/8</strain>
        <tissue evidence="2">Leaf</tissue>
    </source>
</reference>
<feature type="compositionally biased region" description="Low complexity" evidence="1">
    <location>
        <begin position="182"/>
        <end position="196"/>
    </location>
</feature>
<name>A0A392NV79_9FABA</name>
<proteinExistence type="predicted"/>
<feature type="non-terminal residue" evidence="2">
    <location>
        <position position="1"/>
    </location>
</feature>
<accession>A0A392NV79</accession>
<keyword evidence="3" id="KW-1185">Reference proteome</keyword>
<evidence type="ECO:0000256" key="1">
    <source>
        <dbReference type="SAM" id="MobiDB-lite"/>
    </source>
</evidence>
<evidence type="ECO:0000313" key="2">
    <source>
        <dbReference type="EMBL" id="MCI03723.1"/>
    </source>
</evidence>
<dbReference type="AlphaFoldDB" id="A0A392NV79"/>
<feature type="compositionally biased region" description="Polar residues" evidence="1">
    <location>
        <begin position="161"/>
        <end position="181"/>
    </location>
</feature>
<dbReference type="EMBL" id="LXQA010053075">
    <property type="protein sequence ID" value="MCI03723.1"/>
    <property type="molecule type" value="Genomic_DNA"/>
</dbReference>